<sequence length="499" mass="56796">MGGGSASIGGAVVPSVKSEVPQPSSEIQAVEDDRDVLCPICMQIMKDAFLTSCGHSFCYMCIVTHLQNKSDCPSCATYLTTSQLFPNFLLNKGCDVSVKELDTLLVLLAEKKRKMEQEEAETNLQIMRDFLHCLRKQKLEELNEIQNDLRYIKEDINAVERQRVELYRAREKYSVKLRMLSDDPTFNDLQECYLQKRRYWARQAQKQEERDCNPVQRECYHPGLEDFQSVLSSFTRYSRLRVVAELRHGDLFHSANIVSSDLTAFSTCSIEFDRDDELFATAGVSRRIKVFEFASVVNEQADVQCPIVEMPTRSKLSCLSWNKYTKQEIASSDYEGIVTSVMEYEEHEKRAWSVDFSRTEPTMLVSGSDDCKVKIWCTNQETSVLNIDMKANICSVKYNPGSSYHVALRTFRGHTNEKNFVGLTVNNEYLACGSETNEVFVYHKDISRPAAWHRFSSETNEGEEEPGSFFISAVCWKSDGPTMLTANSEGTIKVLVLAA</sequence>
<gene>
    <name evidence="1" type="ORF">L1987_28351</name>
</gene>
<name>A0ACB9HWU7_9ASTR</name>
<dbReference type="Proteomes" id="UP001056120">
    <property type="component" value="Linkage Group LG10"/>
</dbReference>
<dbReference type="EMBL" id="CM042027">
    <property type="protein sequence ID" value="KAI3800264.1"/>
    <property type="molecule type" value="Genomic_DNA"/>
</dbReference>
<proteinExistence type="predicted"/>
<protein>
    <submittedName>
        <fullName evidence="1">Uncharacterized protein</fullName>
    </submittedName>
</protein>
<reference evidence="1 2" key="2">
    <citation type="journal article" date="2022" name="Mol. Ecol. Resour.">
        <title>The genomes of chicory, endive, great burdock and yacon provide insights into Asteraceae paleo-polyploidization history and plant inulin production.</title>
        <authorList>
            <person name="Fan W."/>
            <person name="Wang S."/>
            <person name="Wang H."/>
            <person name="Wang A."/>
            <person name="Jiang F."/>
            <person name="Liu H."/>
            <person name="Zhao H."/>
            <person name="Xu D."/>
            <person name="Zhang Y."/>
        </authorList>
    </citation>
    <scope>NUCLEOTIDE SEQUENCE [LARGE SCALE GENOMIC DNA]</scope>
    <source>
        <strain evidence="2">cv. Yunnan</strain>
        <tissue evidence="1">Leaves</tissue>
    </source>
</reference>
<evidence type="ECO:0000313" key="1">
    <source>
        <dbReference type="EMBL" id="KAI3800264.1"/>
    </source>
</evidence>
<evidence type="ECO:0000313" key="2">
    <source>
        <dbReference type="Proteomes" id="UP001056120"/>
    </source>
</evidence>
<accession>A0ACB9HWU7</accession>
<keyword evidence="2" id="KW-1185">Reference proteome</keyword>
<organism evidence="1 2">
    <name type="scientific">Smallanthus sonchifolius</name>
    <dbReference type="NCBI Taxonomy" id="185202"/>
    <lineage>
        <taxon>Eukaryota</taxon>
        <taxon>Viridiplantae</taxon>
        <taxon>Streptophyta</taxon>
        <taxon>Embryophyta</taxon>
        <taxon>Tracheophyta</taxon>
        <taxon>Spermatophyta</taxon>
        <taxon>Magnoliopsida</taxon>
        <taxon>eudicotyledons</taxon>
        <taxon>Gunneridae</taxon>
        <taxon>Pentapetalae</taxon>
        <taxon>asterids</taxon>
        <taxon>campanulids</taxon>
        <taxon>Asterales</taxon>
        <taxon>Asteraceae</taxon>
        <taxon>Asteroideae</taxon>
        <taxon>Heliantheae alliance</taxon>
        <taxon>Millerieae</taxon>
        <taxon>Smallanthus</taxon>
    </lineage>
</organism>
<comment type="caution">
    <text evidence="1">The sequence shown here is derived from an EMBL/GenBank/DDBJ whole genome shotgun (WGS) entry which is preliminary data.</text>
</comment>
<reference evidence="2" key="1">
    <citation type="journal article" date="2022" name="Mol. Ecol. Resour.">
        <title>The genomes of chicory, endive, great burdock and yacon provide insights into Asteraceae palaeo-polyploidization history and plant inulin production.</title>
        <authorList>
            <person name="Fan W."/>
            <person name="Wang S."/>
            <person name="Wang H."/>
            <person name="Wang A."/>
            <person name="Jiang F."/>
            <person name="Liu H."/>
            <person name="Zhao H."/>
            <person name="Xu D."/>
            <person name="Zhang Y."/>
        </authorList>
    </citation>
    <scope>NUCLEOTIDE SEQUENCE [LARGE SCALE GENOMIC DNA]</scope>
    <source>
        <strain evidence="2">cv. Yunnan</strain>
    </source>
</reference>